<protein>
    <submittedName>
        <fullName evidence="1">Uncharacterized protein</fullName>
    </submittedName>
</protein>
<evidence type="ECO:0000313" key="1">
    <source>
        <dbReference type="EMBL" id="KAK3002030.1"/>
    </source>
</evidence>
<proteinExistence type="predicted"/>
<sequence>MEVDKEARCSRSQTAKFRSGKWMMSTARGYILGGLSDTLYDVYEINYTNSTAKKVWDDLDSKYKKEDAGNKKFLIIKLFEFRMKECRKELKQKKDAMTMQELVKYIQVEENFCNLDRLELEDHKSSKALVVDHGSFSGSKHKLDGQEFFENSFSRKWRNEDIINEDQVHPTPDKGFKKKEWIKYFDTCAPGNDTYRVI</sequence>
<dbReference type="EMBL" id="JAVXUP010002668">
    <property type="protein sequence ID" value="KAK3002030.1"/>
    <property type="molecule type" value="Genomic_DNA"/>
</dbReference>
<dbReference type="AlphaFoldDB" id="A0AA88V7L0"/>
<gene>
    <name evidence="1" type="ORF">RJ639_020914</name>
</gene>
<reference evidence="1" key="1">
    <citation type="submission" date="2022-12" db="EMBL/GenBank/DDBJ databases">
        <title>Draft genome assemblies for two species of Escallonia (Escalloniales).</title>
        <authorList>
            <person name="Chanderbali A."/>
            <person name="Dervinis C."/>
            <person name="Anghel I."/>
            <person name="Soltis D."/>
            <person name="Soltis P."/>
            <person name="Zapata F."/>
        </authorList>
    </citation>
    <scope>NUCLEOTIDE SEQUENCE</scope>
    <source>
        <strain evidence="1">UCBG64.0493</strain>
        <tissue evidence="1">Leaf</tissue>
    </source>
</reference>
<evidence type="ECO:0000313" key="2">
    <source>
        <dbReference type="Proteomes" id="UP001188597"/>
    </source>
</evidence>
<dbReference type="Pfam" id="PF14223">
    <property type="entry name" value="Retrotran_gag_2"/>
    <property type="match status" value="1"/>
</dbReference>
<name>A0AA88V7L0_9ASTE</name>
<comment type="caution">
    <text evidence="1">The sequence shown here is derived from an EMBL/GenBank/DDBJ whole genome shotgun (WGS) entry which is preliminary data.</text>
</comment>
<dbReference type="Proteomes" id="UP001188597">
    <property type="component" value="Unassembled WGS sequence"/>
</dbReference>
<accession>A0AA88V7L0</accession>
<keyword evidence="2" id="KW-1185">Reference proteome</keyword>
<organism evidence="1 2">
    <name type="scientific">Escallonia herrerae</name>
    <dbReference type="NCBI Taxonomy" id="1293975"/>
    <lineage>
        <taxon>Eukaryota</taxon>
        <taxon>Viridiplantae</taxon>
        <taxon>Streptophyta</taxon>
        <taxon>Embryophyta</taxon>
        <taxon>Tracheophyta</taxon>
        <taxon>Spermatophyta</taxon>
        <taxon>Magnoliopsida</taxon>
        <taxon>eudicotyledons</taxon>
        <taxon>Gunneridae</taxon>
        <taxon>Pentapetalae</taxon>
        <taxon>asterids</taxon>
        <taxon>campanulids</taxon>
        <taxon>Escalloniales</taxon>
        <taxon>Escalloniaceae</taxon>
        <taxon>Escallonia</taxon>
    </lineage>
</organism>